<organism evidence="1 2">
    <name type="scientific">Nocardia xishanensis</name>
    <dbReference type="NCBI Taxonomy" id="238964"/>
    <lineage>
        <taxon>Bacteria</taxon>
        <taxon>Bacillati</taxon>
        <taxon>Actinomycetota</taxon>
        <taxon>Actinomycetes</taxon>
        <taxon>Mycobacteriales</taxon>
        <taxon>Nocardiaceae</taxon>
        <taxon>Nocardia</taxon>
    </lineage>
</organism>
<gene>
    <name evidence="1" type="ORF">ACH49W_26325</name>
</gene>
<accession>A0ABW7X715</accession>
<dbReference type="RefSeq" id="WP_357407988.1">
    <property type="nucleotide sequence ID" value="NZ_JBEYCD010000011.1"/>
</dbReference>
<dbReference type="InterPro" id="IPR036052">
    <property type="entry name" value="TrpB-like_PALP_sf"/>
</dbReference>
<sequence>MQVLGHTEGVLAALESAHAVGHLLEIADRGEVPEDSVVVLCLSALGDKDLGVAADRLGLAQPLISSEVFMAPGEGPRATPAHEDEPS</sequence>
<dbReference type="EMBL" id="JBIRYO010000020">
    <property type="protein sequence ID" value="MFI2476914.1"/>
    <property type="molecule type" value="Genomic_DNA"/>
</dbReference>
<dbReference type="SUPFAM" id="SSF53686">
    <property type="entry name" value="Tryptophan synthase beta subunit-like PLP-dependent enzymes"/>
    <property type="match status" value="1"/>
</dbReference>
<reference evidence="1 2" key="1">
    <citation type="submission" date="2024-10" db="EMBL/GenBank/DDBJ databases">
        <title>The Natural Products Discovery Center: Release of the First 8490 Sequenced Strains for Exploring Actinobacteria Biosynthetic Diversity.</title>
        <authorList>
            <person name="Kalkreuter E."/>
            <person name="Kautsar S.A."/>
            <person name="Yang D."/>
            <person name="Bader C.D."/>
            <person name="Teijaro C.N."/>
            <person name="Fluegel L."/>
            <person name="Davis C.M."/>
            <person name="Simpson J.R."/>
            <person name="Lauterbach L."/>
            <person name="Steele A.D."/>
            <person name="Gui C."/>
            <person name="Meng S."/>
            <person name="Li G."/>
            <person name="Viehrig K."/>
            <person name="Ye F."/>
            <person name="Su P."/>
            <person name="Kiefer A.F."/>
            <person name="Nichols A."/>
            <person name="Cepeda A.J."/>
            <person name="Yan W."/>
            <person name="Fan B."/>
            <person name="Jiang Y."/>
            <person name="Adhikari A."/>
            <person name="Zheng C.-J."/>
            <person name="Schuster L."/>
            <person name="Cowan T.M."/>
            <person name="Smanski M.J."/>
            <person name="Chevrette M.G."/>
            <person name="De Carvalho L.P.S."/>
            <person name="Shen B."/>
        </authorList>
    </citation>
    <scope>NUCLEOTIDE SEQUENCE [LARGE SCALE GENOMIC DNA]</scope>
    <source>
        <strain evidence="1 2">NPDC019275</strain>
    </source>
</reference>
<comment type="caution">
    <text evidence="1">The sequence shown here is derived from an EMBL/GenBank/DDBJ whole genome shotgun (WGS) entry which is preliminary data.</text>
</comment>
<dbReference type="Gene3D" id="3.40.50.1100">
    <property type="match status" value="1"/>
</dbReference>
<protein>
    <submittedName>
        <fullName evidence="1">Uncharacterized protein</fullName>
    </submittedName>
</protein>
<evidence type="ECO:0000313" key="2">
    <source>
        <dbReference type="Proteomes" id="UP001611415"/>
    </source>
</evidence>
<dbReference type="Proteomes" id="UP001611415">
    <property type="component" value="Unassembled WGS sequence"/>
</dbReference>
<proteinExistence type="predicted"/>
<evidence type="ECO:0000313" key="1">
    <source>
        <dbReference type="EMBL" id="MFI2476914.1"/>
    </source>
</evidence>
<name>A0ABW7X715_9NOCA</name>
<keyword evidence="2" id="KW-1185">Reference proteome</keyword>